<dbReference type="EMBL" id="JAKNSF020000018">
    <property type="protein sequence ID" value="KAK7733210.1"/>
    <property type="molecule type" value="Genomic_DNA"/>
</dbReference>
<evidence type="ECO:0000259" key="1">
    <source>
        <dbReference type="Pfam" id="PF06985"/>
    </source>
</evidence>
<evidence type="ECO:0000313" key="3">
    <source>
        <dbReference type="Proteomes" id="UP001430848"/>
    </source>
</evidence>
<reference evidence="2 3" key="1">
    <citation type="submission" date="2024-02" db="EMBL/GenBank/DDBJ databases">
        <title>De novo assembly and annotation of 12 fungi associated with fruit tree decline syndrome in Ontario, Canada.</title>
        <authorList>
            <person name="Sulman M."/>
            <person name="Ellouze W."/>
            <person name="Ilyukhin E."/>
        </authorList>
    </citation>
    <scope>NUCLEOTIDE SEQUENCE [LARGE SCALE GENOMIC DNA]</scope>
    <source>
        <strain evidence="2 3">M169</strain>
    </source>
</reference>
<dbReference type="Pfam" id="PF26639">
    <property type="entry name" value="Het-6_barrel"/>
    <property type="match status" value="1"/>
</dbReference>
<sequence length="710" mass="78594">MAAPYQYTPLPPKTDQIRLLKLLPASDENGEIAVTLQSISTKVAARHYEALSYVWGSSENPVTISVVTSSTTGAVEDVSSSVCVTAPLRVTQNLASALRHLRRRDSARTLWIDAICIDQQNIAERSEQVVRMAQIYNSAARVVIWLGLASPRTDLALRITSFLGEFLHYDRRDQTFTSTSNDPDESHWTDLDQPLPFNEAQIRALEELFWRPWFERLWVVQEVLSSADAIVICGRQETTALSVKIAAALLARKATMPSRCDGLSDGFLPRLGEILRVFEESRHRELLELVRDTSGLKCADDKDKIYAVLSLANDGGDIEPDYSLSTIEVYRQLAINAINFNKLKFLSDCELGSRKLNGPSWIPDWTTERMTDRITFCNAATFAYQPVHVNSAEGWIRVTAVRVGTVVDIDVVSIPSQDPSSILSEIGRLLPADIESSTYKTGCSLMEAFSGTLICSGFRPQVPQDPRTPTLEKSMDILRSISQGGAGFGFQGTSALDRAIYLDQVYSYTKNRALVRTEEGYIGLAPSDAKVGDTILAILSSQSFTVVRPAPGNKDRYNVVGEAFLYGLNNGEAVLGPLPDHIRAEVHFEIGSGWFTYRDTRSGAVSSIDPRLEALGIPGKIIENSFRENTKRHDRNWQDLNAEHVFKRTTTPAGRGHSVGVVASLNNQRQGGKSESPPEFMDEAADCRKFYTTASHISLMNMCKLVIDAE</sequence>
<feature type="domain" description="Heterokaryon incompatibility" evidence="1">
    <location>
        <begin position="48"/>
        <end position="222"/>
    </location>
</feature>
<protein>
    <recommendedName>
        <fullName evidence="1">Heterokaryon incompatibility domain-containing protein</fullName>
    </recommendedName>
</protein>
<dbReference type="PANTHER" id="PTHR24148">
    <property type="entry name" value="ANKYRIN REPEAT DOMAIN-CONTAINING PROTEIN 39 HOMOLOG-RELATED"/>
    <property type="match status" value="1"/>
</dbReference>
<dbReference type="PANTHER" id="PTHR24148:SF64">
    <property type="entry name" value="HETEROKARYON INCOMPATIBILITY DOMAIN-CONTAINING PROTEIN"/>
    <property type="match status" value="1"/>
</dbReference>
<dbReference type="InterPro" id="IPR010730">
    <property type="entry name" value="HET"/>
</dbReference>
<dbReference type="Pfam" id="PF06985">
    <property type="entry name" value="HET"/>
    <property type="match status" value="1"/>
</dbReference>
<organism evidence="2 3">
    <name type="scientific">Diaporthe eres</name>
    <name type="common">Phomopsis oblonga</name>
    <dbReference type="NCBI Taxonomy" id="83184"/>
    <lineage>
        <taxon>Eukaryota</taxon>
        <taxon>Fungi</taxon>
        <taxon>Dikarya</taxon>
        <taxon>Ascomycota</taxon>
        <taxon>Pezizomycotina</taxon>
        <taxon>Sordariomycetes</taxon>
        <taxon>Sordariomycetidae</taxon>
        <taxon>Diaporthales</taxon>
        <taxon>Diaporthaceae</taxon>
        <taxon>Diaporthe</taxon>
        <taxon>Diaporthe eres species complex</taxon>
    </lineage>
</organism>
<keyword evidence="3" id="KW-1185">Reference proteome</keyword>
<evidence type="ECO:0000313" key="2">
    <source>
        <dbReference type="EMBL" id="KAK7733210.1"/>
    </source>
</evidence>
<proteinExistence type="predicted"/>
<comment type="caution">
    <text evidence="2">The sequence shown here is derived from an EMBL/GenBank/DDBJ whole genome shotgun (WGS) entry which is preliminary data.</text>
</comment>
<accession>A0ABR1PCY8</accession>
<dbReference type="InterPro" id="IPR052895">
    <property type="entry name" value="HetReg/Transcr_Mod"/>
</dbReference>
<gene>
    <name evidence="2" type="ORF">SLS63_004739</name>
</gene>
<name>A0ABR1PCY8_DIAER</name>
<dbReference type="Proteomes" id="UP001430848">
    <property type="component" value="Unassembled WGS sequence"/>
</dbReference>